<evidence type="ECO:0000256" key="2">
    <source>
        <dbReference type="ARBA" id="ARBA00005694"/>
    </source>
</evidence>
<evidence type="ECO:0000259" key="11">
    <source>
        <dbReference type="PROSITE" id="PS50114"/>
    </source>
</evidence>
<keyword evidence="7 8" id="KW-0539">Nucleus</keyword>
<dbReference type="SMART" id="SM00401">
    <property type="entry name" value="ZnF_GATA"/>
    <property type="match status" value="1"/>
</dbReference>
<dbReference type="GO" id="GO:0030154">
    <property type="term" value="P:cell differentiation"/>
    <property type="evidence" value="ECO:0007669"/>
    <property type="project" value="TreeGrafter"/>
</dbReference>
<dbReference type="InterPro" id="IPR051140">
    <property type="entry name" value="GATA_TF"/>
</dbReference>
<gene>
    <name evidence="12" type="primary">GATA12</name>
    <name evidence="12" type="ORF">KSP39_PZI005541</name>
</gene>
<dbReference type="Proteomes" id="UP001418222">
    <property type="component" value="Unassembled WGS sequence"/>
</dbReference>
<dbReference type="GO" id="GO:0043565">
    <property type="term" value="F:sequence-specific DNA binding"/>
    <property type="evidence" value="ECO:0007669"/>
    <property type="project" value="InterPro"/>
</dbReference>
<keyword evidence="5" id="KW-0862">Zinc</keyword>
<evidence type="ECO:0000256" key="10">
    <source>
        <dbReference type="SAM" id="MobiDB-lite"/>
    </source>
</evidence>
<comment type="function">
    <text evidence="8">Transcriptional activator that specifically binds 5'-GATA-3' or 5'-GAT-3' motifs within gene promoters.</text>
</comment>
<evidence type="ECO:0000256" key="9">
    <source>
        <dbReference type="PROSITE-ProRule" id="PRU00094"/>
    </source>
</evidence>
<dbReference type="PROSITE" id="PS00344">
    <property type="entry name" value="GATA_ZN_FINGER_1"/>
    <property type="match status" value="1"/>
</dbReference>
<dbReference type="InterPro" id="IPR016679">
    <property type="entry name" value="TF_GATA_pln"/>
</dbReference>
<dbReference type="FunFam" id="3.30.50.10:FF:000018">
    <property type="entry name" value="GATA transcription factor"/>
    <property type="match status" value="1"/>
</dbReference>
<dbReference type="Pfam" id="PF00320">
    <property type="entry name" value="GATA"/>
    <property type="match status" value="1"/>
</dbReference>
<evidence type="ECO:0000256" key="6">
    <source>
        <dbReference type="ARBA" id="ARBA00023159"/>
    </source>
</evidence>
<reference evidence="12 13" key="1">
    <citation type="journal article" date="2022" name="Nat. Plants">
        <title>Genomes of leafy and leafless Platanthera orchids illuminate the evolution of mycoheterotrophy.</title>
        <authorList>
            <person name="Li M.H."/>
            <person name="Liu K.W."/>
            <person name="Li Z."/>
            <person name="Lu H.C."/>
            <person name="Ye Q.L."/>
            <person name="Zhang D."/>
            <person name="Wang J.Y."/>
            <person name="Li Y.F."/>
            <person name="Zhong Z.M."/>
            <person name="Liu X."/>
            <person name="Yu X."/>
            <person name="Liu D.K."/>
            <person name="Tu X.D."/>
            <person name="Liu B."/>
            <person name="Hao Y."/>
            <person name="Liao X.Y."/>
            <person name="Jiang Y.T."/>
            <person name="Sun W.H."/>
            <person name="Chen J."/>
            <person name="Chen Y.Q."/>
            <person name="Ai Y."/>
            <person name="Zhai J.W."/>
            <person name="Wu S.S."/>
            <person name="Zhou Z."/>
            <person name="Hsiao Y.Y."/>
            <person name="Wu W.L."/>
            <person name="Chen Y.Y."/>
            <person name="Lin Y.F."/>
            <person name="Hsu J.L."/>
            <person name="Li C.Y."/>
            <person name="Wang Z.W."/>
            <person name="Zhao X."/>
            <person name="Zhong W.Y."/>
            <person name="Ma X.K."/>
            <person name="Ma L."/>
            <person name="Huang J."/>
            <person name="Chen G.Z."/>
            <person name="Huang M.Z."/>
            <person name="Huang L."/>
            <person name="Peng D.H."/>
            <person name="Luo Y.B."/>
            <person name="Zou S.Q."/>
            <person name="Chen S.P."/>
            <person name="Lan S."/>
            <person name="Tsai W.C."/>
            <person name="Van de Peer Y."/>
            <person name="Liu Z.J."/>
        </authorList>
    </citation>
    <scope>NUCLEOTIDE SEQUENCE [LARGE SCALE GENOMIC DNA]</scope>
    <source>
        <strain evidence="12">Lor287</strain>
    </source>
</reference>
<dbReference type="EMBL" id="JBBWWQ010000004">
    <property type="protein sequence ID" value="KAK8949226.1"/>
    <property type="molecule type" value="Genomic_DNA"/>
</dbReference>
<evidence type="ECO:0000256" key="3">
    <source>
        <dbReference type="ARBA" id="ARBA00022723"/>
    </source>
</evidence>
<keyword evidence="8" id="KW-0238">DNA-binding</keyword>
<dbReference type="CDD" id="cd00202">
    <property type="entry name" value="ZnF_GATA"/>
    <property type="match status" value="1"/>
</dbReference>
<keyword evidence="6 8" id="KW-0010">Activator</keyword>
<name>A0AAP0BUB7_9ASPA</name>
<dbReference type="GO" id="GO:0008270">
    <property type="term" value="F:zinc ion binding"/>
    <property type="evidence" value="ECO:0007669"/>
    <property type="project" value="UniProtKB-KW"/>
</dbReference>
<evidence type="ECO:0000313" key="13">
    <source>
        <dbReference type="Proteomes" id="UP001418222"/>
    </source>
</evidence>
<evidence type="ECO:0000256" key="8">
    <source>
        <dbReference type="PIRNR" id="PIRNR016992"/>
    </source>
</evidence>
<feature type="domain" description="GATA-type" evidence="11">
    <location>
        <begin position="206"/>
        <end position="242"/>
    </location>
</feature>
<keyword evidence="13" id="KW-1185">Reference proteome</keyword>
<feature type="region of interest" description="Disordered" evidence="10">
    <location>
        <begin position="129"/>
        <end position="159"/>
    </location>
</feature>
<dbReference type="InterPro" id="IPR000679">
    <property type="entry name" value="Znf_GATA"/>
</dbReference>
<protein>
    <recommendedName>
        <fullName evidence="8">GATA transcription factor</fullName>
    </recommendedName>
</protein>
<evidence type="ECO:0000256" key="1">
    <source>
        <dbReference type="ARBA" id="ARBA00004123"/>
    </source>
</evidence>
<feature type="region of interest" description="Disordered" evidence="10">
    <location>
        <begin position="175"/>
        <end position="204"/>
    </location>
</feature>
<sequence length="319" mass="34618">MEEVEKQGKLRGDSFVIEDLLLDLPNEEQEDAGMVASEYGSSETLPEFSCTDSSTVATIDSCINSVSRAPGCHFSGELICYGVADGDISSDLSAPYGDLTDLEWLSNFVEESFSSEDIQNLQLISAPKSASSSASPANNPPFFRPEAPVPGKARSKRSRTVQCNWSSQLLLLSSAPESSPLDPRGDVIGQSSSGKKAAMEPSPATTADVRKCLHCETNKTPQWRMGPLGPKTLCNACGVRFKSGRLMPEYRPVASPTFILSKHSNSHRKVLELRRQSELQQSKFLVRDEGGALLRRSAAFAGDDFLIRHDLGADSRLSI</sequence>
<evidence type="ECO:0000256" key="5">
    <source>
        <dbReference type="ARBA" id="ARBA00022833"/>
    </source>
</evidence>
<keyword evidence="4 9" id="KW-0863">Zinc-finger</keyword>
<dbReference type="InterPro" id="IPR013088">
    <property type="entry name" value="Znf_NHR/GATA"/>
</dbReference>
<comment type="subcellular location">
    <subcellularLocation>
        <location evidence="1 8">Nucleus</location>
    </subcellularLocation>
</comment>
<dbReference type="GO" id="GO:0045893">
    <property type="term" value="P:positive regulation of DNA-templated transcription"/>
    <property type="evidence" value="ECO:0007669"/>
    <property type="project" value="InterPro"/>
</dbReference>
<dbReference type="AlphaFoldDB" id="A0AAP0BUB7"/>
<dbReference type="PANTHER" id="PTHR45658:SF18">
    <property type="entry name" value="PROTEIN GAT2"/>
    <property type="match status" value="1"/>
</dbReference>
<evidence type="ECO:0000256" key="7">
    <source>
        <dbReference type="ARBA" id="ARBA00023242"/>
    </source>
</evidence>
<comment type="similarity">
    <text evidence="2 8">Belongs to the type IV zinc-finger family. Class A subfamily.</text>
</comment>
<dbReference type="PROSITE" id="PS50114">
    <property type="entry name" value="GATA_ZN_FINGER_2"/>
    <property type="match status" value="1"/>
</dbReference>
<comment type="caution">
    <text evidence="12">The sequence shown here is derived from an EMBL/GenBank/DDBJ whole genome shotgun (WGS) entry which is preliminary data.</text>
</comment>
<dbReference type="PANTHER" id="PTHR45658">
    <property type="entry name" value="GATA TRANSCRIPTION FACTOR"/>
    <property type="match status" value="1"/>
</dbReference>
<organism evidence="12 13">
    <name type="scientific">Platanthera zijinensis</name>
    <dbReference type="NCBI Taxonomy" id="2320716"/>
    <lineage>
        <taxon>Eukaryota</taxon>
        <taxon>Viridiplantae</taxon>
        <taxon>Streptophyta</taxon>
        <taxon>Embryophyta</taxon>
        <taxon>Tracheophyta</taxon>
        <taxon>Spermatophyta</taxon>
        <taxon>Magnoliopsida</taxon>
        <taxon>Liliopsida</taxon>
        <taxon>Asparagales</taxon>
        <taxon>Orchidaceae</taxon>
        <taxon>Orchidoideae</taxon>
        <taxon>Orchideae</taxon>
        <taxon>Orchidinae</taxon>
        <taxon>Platanthera</taxon>
    </lineage>
</organism>
<evidence type="ECO:0000256" key="4">
    <source>
        <dbReference type="ARBA" id="ARBA00022771"/>
    </source>
</evidence>
<dbReference type="Gene3D" id="3.30.50.10">
    <property type="entry name" value="Erythroid Transcription Factor GATA-1, subunit A"/>
    <property type="match status" value="1"/>
</dbReference>
<keyword evidence="8" id="KW-0805">Transcription regulation</keyword>
<keyword evidence="3" id="KW-0479">Metal-binding</keyword>
<dbReference type="GO" id="GO:0005634">
    <property type="term" value="C:nucleus"/>
    <property type="evidence" value="ECO:0007669"/>
    <property type="project" value="UniProtKB-SubCell"/>
</dbReference>
<dbReference type="PIRSF" id="PIRSF016992">
    <property type="entry name" value="TF_GATA_plant"/>
    <property type="match status" value="1"/>
</dbReference>
<accession>A0AAP0BUB7</accession>
<dbReference type="SUPFAM" id="SSF57716">
    <property type="entry name" value="Glucocorticoid receptor-like (DNA-binding domain)"/>
    <property type="match status" value="1"/>
</dbReference>
<proteinExistence type="inferred from homology"/>
<keyword evidence="8" id="KW-0804">Transcription</keyword>
<evidence type="ECO:0000313" key="12">
    <source>
        <dbReference type="EMBL" id="KAK8949226.1"/>
    </source>
</evidence>